<dbReference type="EMBL" id="CP003009">
    <property type="protein sequence ID" value="AEO64765.1"/>
    <property type="molecule type" value="Genomic_DNA"/>
</dbReference>
<dbReference type="AlphaFoldDB" id="G2QWJ0"/>
<accession>G2QWJ0</accession>
<proteinExistence type="predicted"/>
<feature type="region of interest" description="Disordered" evidence="1">
    <location>
        <begin position="246"/>
        <end position="267"/>
    </location>
</feature>
<reference evidence="2 3" key="1">
    <citation type="journal article" date="2011" name="Nat. Biotechnol.">
        <title>Comparative genomic analysis of the thermophilic biomass-degrading fungi Myceliophthora thermophila and Thielavia terrestris.</title>
        <authorList>
            <person name="Berka R.M."/>
            <person name="Grigoriev I.V."/>
            <person name="Otillar R."/>
            <person name="Salamov A."/>
            <person name="Grimwood J."/>
            <person name="Reid I."/>
            <person name="Ishmael N."/>
            <person name="John T."/>
            <person name="Darmond C."/>
            <person name="Moisan M.-C."/>
            <person name="Henrissat B."/>
            <person name="Coutinho P.M."/>
            <person name="Lombard V."/>
            <person name="Natvig D.O."/>
            <person name="Lindquist E."/>
            <person name="Schmutz J."/>
            <person name="Lucas S."/>
            <person name="Harris P."/>
            <person name="Powlowski J."/>
            <person name="Bellemare A."/>
            <person name="Taylor D."/>
            <person name="Butler G."/>
            <person name="de Vries R.P."/>
            <person name="Allijn I.E."/>
            <person name="van den Brink J."/>
            <person name="Ushinsky S."/>
            <person name="Storms R."/>
            <person name="Powell A.J."/>
            <person name="Paulsen I.T."/>
            <person name="Elbourne L.D.H."/>
            <person name="Baker S.E."/>
            <person name="Magnuson J."/>
            <person name="LaBoissiere S."/>
            <person name="Clutterbuck A.J."/>
            <person name="Martinez D."/>
            <person name="Wogulis M."/>
            <person name="de Leon A.L."/>
            <person name="Rey M.W."/>
            <person name="Tsang A."/>
        </authorList>
    </citation>
    <scope>NUCLEOTIDE SEQUENCE [LARGE SCALE GENOMIC DNA]</scope>
    <source>
        <strain evidence="3">ATCC 38088 / NRRL 8126</strain>
    </source>
</reference>
<keyword evidence="3" id="KW-1185">Reference proteome</keyword>
<dbReference type="eggNOG" id="ENOG502TH4W">
    <property type="taxonomic scope" value="Eukaryota"/>
</dbReference>
<evidence type="ECO:0000313" key="3">
    <source>
        <dbReference type="Proteomes" id="UP000008181"/>
    </source>
</evidence>
<gene>
    <name evidence="2" type="ORF">THITE_2086259</name>
</gene>
<dbReference type="Proteomes" id="UP000008181">
    <property type="component" value="Chromosome 1"/>
</dbReference>
<evidence type="ECO:0000313" key="2">
    <source>
        <dbReference type="EMBL" id="AEO64765.1"/>
    </source>
</evidence>
<dbReference type="HOGENOM" id="CLU_748385_0_0_1"/>
<dbReference type="GeneID" id="11515464"/>
<dbReference type="RefSeq" id="XP_003651101.1">
    <property type="nucleotide sequence ID" value="XM_003651053.1"/>
</dbReference>
<name>G2QWJ0_THETT</name>
<protein>
    <submittedName>
        <fullName evidence="2">Uncharacterized protein</fullName>
    </submittedName>
</protein>
<sequence length="370" mass="40445">MEIGPDDIISSESYDKYGLSPWRQSSNNRVLRFMNKGLMSQAAVYERYTETLLKPFLAIGARGPISEGKFESVIKARLAGGKDAVDAVGLSALFDILTWHAAFPFPCARTPSGAPVVDENAFLRAICLLTRDPAPYGFPSFRWPVCHGLRLGENWGPHRAGFVSLRGRDPQDLRRYLFRSLAEPVSHAGTASAETINTNATTPPTPPTPTTIPVPRCSYTQPTGTERDEYDPVKVIVVEREDERSVDRQDVLAESSPDADSRPTPKPLRESYALALAALPRHAHDLADLRVPTARLVALVRLLHAAAVGAGGAGWADGDGIVLLPGLHDEPAYIRWERFDVVLAPYTERIVNGLSTVFSVFKAPPSPDLE</sequence>
<dbReference type="OrthoDB" id="3759600at2759"/>
<dbReference type="KEGG" id="ttt:THITE_2086259"/>
<feature type="region of interest" description="Disordered" evidence="1">
    <location>
        <begin position="188"/>
        <end position="231"/>
    </location>
</feature>
<feature type="compositionally biased region" description="Pro residues" evidence="1">
    <location>
        <begin position="203"/>
        <end position="212"/>
    </location>
</feature>
<evidence type="ECO:0000256" key="1">
    <source>
        <dbReference type="SAM" id="MobiDB-lite"/>
    </source>
</evidence>
<organism evidence="2 3">
    <name type="scientific">Thermothielavioides terrestris (strain ATCC 38088 / NRRL 8126)</name>
    <name type="common">Thielavia terrestris</name>
    <dbReference type="NCBI Taxonomy" id="578455"/>
    <lineage>
        <taxon>Eukaryota</taxon>
        <taxon>Fungi</taxon>
        <taxon>Dikarya</taxon>
        <taxon>Ascomycota</taxon>
        <taxon>Pezizomycotina</taxon>
        <taxon>Sordariomycetes</taxon>
        <taxon>Sordariomycetidae</taxon>
        <taxon>Sordariales</taxon>
        <taxon>Chaetomiaceae</taxon>
        <taxon>Thermothielavioides</taxon>
        <taxon>Thermothielavioides terrestris</taxon>
    </lineage>
</organism>